<gene>
    <name evidence="1" type="ORF">ACOLOM_LOCUS6314</name>
</gene>
<reference evidence="1" key="1">
    <citation type="submission" date="2021-06" db="EMBL/GenBank/DDBJ databases">
        <authorList>
            <person name="Kallberg Y."/>
            <person name="Tangrot J."/>
            <person name="Rosling A."/>
        </authorList>
    </citation>
    <scope>NUCLEOTIDE SEQUENCE</scope>
    <source>
        <strain evidence="1">CL356</strain>
    </source>
</reference>
<name>A0ACA9MIB6_9GLOM</name>
<comment type="caution">
    <text evidence="1">The sequence shown here is derived from an EMBL/GenBank/DDBJ whole genome shotgun (WGS) entry which is preliminary data.</text>
</comment>
<organism evidence="1 2">
    <name type="scientific">Acaulospora colombiana</name>
    <dbReference type="NCBI Taxonomy" id="27376"/>
    <lineage>
        <taxon>Eukaryota</taxon>
        <taxon>Fungi</taxon>
        <taxon>Fungi incertae sedis</taxon>
        <taxon>Mucoromycota</taxon>
        <taxon>Glomeromycotina</taxon>
        <taxon>Glomeromycetes</taxon>
        <taxon>Diversisporales</taxon>
        <taxon>Acaulosporaceae</taxon>
        <taxon>Acaulospora</taxon>
    </lineage>
</organism>
<evidence type="ECO:0000313" key="2">
    <source>
        <dbReference type="Proteomes" id="UP000789525"/>
    </source>
</evidence>
<feature type="non-terminal residue" evidence="1">
    <location>
        <position position="208"/>
    </location>
</feature>
<protein>
    <submittedName>
        <fullName evidence="1">13526_t:CDS:1</fullName>
    </submittedName>
</protein>
<proteinExistence type="predicted"/>
<evidence type="ECO:0000313" key="1">
    <source>
        <dbReference type="EMBL" id="CAG8590881.1"/>
    </source>
</evidence>
<sequence length="208" mass="23344">MAQPTTNGTTKKRRKDDIKSFERDDLPALGNLDIDSDDQGASSGDDGEMDEFPELDTDDSDESTEAEQDEDTKGTENELKATQKPGELVVSSITGRLKRVYPEIEPEYDSDSSTEDAMCLLTGMMTYHISGMISMAKECYDQLKAMSWTNFSRQKKTLKAGENPDAGYDPYEPTVEWFTGKGKEEIMPLSAAPEPKRRFVPSKWEKQK</sequence>
<dbReference type="Proteomes" id="UP000789525">
    <property type="component" value="Unassembled WGS sequence"/>
</dbReference>
<dbReference type="EMBL" id="CAJVPT010012859">
    <property type="protein sequence ID" value="CAG8590881.1"/>
    <property type="molecule type" value="Genomic_DNA"/>
</dbReference>
<accession>A0ACA9MIB6</accession>
<keyword evidence="2" id="KW-1185">Reference proteome</keyword>